<name>A0A0A9D5W4_ARUDO</name>
<feature type="region of interest" description="Disordered" evidence="1">
    <location>
        <begin position="1"/>
        <end position="35"/>
    </location>
</feature>
<organism evidence="2">
    <name type="scientific">Arundo donax</name>
    <name type="common">Giant reed</name>
    <name type="synonym">Donax arundinaceus</name>
    <dbReference type="NCBI Taxonomy" id="35708"/>
    <lineage>
        <taxon>Eukaryota</taxon>
        <taxon>Viridiplantae</taxon>
        <taxon>Streptophyta</taxon>
        <taxon>Embryophyta</taxon>
        <taxon>Tracheophyta</taxon>
        <taxon>Spermatophyta</taxon>
        <taxon>Magnoliopsida</taxon>
        <taxon>Liliopsida</taxon>
        <taxon>Poales</taxon>
        <taxon>Poaceae</taxon>
        <taxon>PACMAD clade</taxon>
        <taxon>Arundinoideae</taxon>
        <taxon>Arundineae</taxon>
        <taxon>Arundo</taxon>
    </lineage>
</organism>
<dbReference type="EMBL" id="GBRH01216850">
    <property type="protein sequence ID" value="JAD81045.1"/>
    <property type="molecule type" value="Transcribed_RNA"/>
</dbReference>
<accession>A0A0A9D5W4</accession>
<dbReference type="AlphaFoldDB" id="A0A0A9D5W4"/>
<feature type="compositionally biased region" description="Basic and acidic residues" evidence="1">
    <location>
        <begin position="1"/>
        <end position="17"/>
    </location>
</feature>
<sequence>MPPDGGHRDIHHGDAGLRRRRVVLSPGNKRPETERPHRRIELMSFVTCEGYTIQKQGP</sequence>
<proteinExistence type="predicted"/>
<reference evidence="2" key="1">
    <citation type="submission" date="2014-09" db="EMBL/GenBank/DDBJ databases">
        <authorList>
            <person name="Magalhaes I.L.F."/>
            <person name="Oliveira U."/>
            <person name="Santos F.R."/>
            <person name="Vidigal T.H.D.A."/>
            <person name="Brescovit A.D."/>
            <person name="Santos A.J."/>
        </authorList>
    </citation>
    <scope>NUCLEOTIDE SEQUENCE</scope>
    <source>
        <tissue evidence="2">Shoot tissue taken approximately 20 cm above the soil surface</tissue>
    </source>
</reference>
<protein>
    <submittedName>
        <fullName evidence="2">Uncharacterized protein</fullName>
    </submittedName>
</protein>
<reference evidence="2" key="2">
    <citation type="journal article" date="2015" name="Data Brief">
        <title>Shoot transcriptome of the giant reed, Arundo donax.</title>
        <authorList>
            <person name="Barrero R.A."/>
            <person name="Guerrero F.D."/>
            <person name="Moolhuijzen P."/>
            <person name="Goolsby J.A."/>
            <person name="Tidwell J."/>
            <person name="Bellgard S.E."/>
            <person name="Bellgard M.I."/>
        </authorList>
    </citation>
    <scope>NUCLEOTIDE SEQUENCE</scope>
    <source>
        <tissue evidence="2">Shoot tissue taken approximately 20 cm above the soil surface</tissue>
    </source>
</reference>
<evidence type="ECO:0000256" key="1">
    <source>
        <dbReference type="SAM" id="MobiDB-lite"/>
    </source>
</evidence>
<evidence type="ECO:0000313" key="2">
    <source>
        <dbReference type="EMBL" id="JAD81045.1"/>
    </source>
</evidence>